<dbReference type="InterPro" id="IPR005496">
    <property type="entry name" value="Integral_membrane_TerC"/>
</dbReference>
<gene>
    <name evidence="7" type="ORF">WL29_23720</name>
</gene>
<feature type="transmembrane region" description="Helical" evidence="6">
    <location>
        <begin position="177"/>
        <end position="198"/>
    </location>
</feature>
<evidence type="ECO:0000256" key="5">
    <source>
        <dbReference type="ARBA" id="ARBA00023136"/>
    </source>
</evidence>
<keyword evidence="4 6" id="KW-1133">Transmembrane helix</keyword>
<evidence type="ECO:0000313" key="8">
    <source>
        <dbReference type="Proteomes" id="UP000060630"/>
    </source>
</evidence>
<feature type="transmembrane region" description="Helical" evidence="6">
    <location>
        <begin position="35"/>
        <end position="52"/>
    </location>
</feature>
<feature type="transmembrane region" description="Helical" evidence="6">
    <location>
        <begin position="72"/>
        <end position="94"/>
    </location>
</feature>
<organism evidence="7 8">
    <name type="scientific">Burkholderia ubonensis</name>
    <dbReference type="NCBI Taxonomy" id="101571"/>
    <lineage>
        <taxon>Bacteria</taxon>
        <taxon>Pseudomonadati</taxon>
        <taxon>Pseudomonadota</taxon>
        <taxon>Betaproteobacteria</taxon>
        <taxon>Burkholderiales</taxon>
        <taxon>Burkholderiaceae</taxon>
        <taxon>Burkholderia</taxon>
        <taxon>Burkholderia cepacia complex</taxon>
    </lineage>
</organism>
<proteinExistence type="inferred from homology"/>
<evidence type="ECO:0008006" key="9">
    <source>
        <dbReference type="Google" id="ProtNLM"/>
    </source>
</evidence>
<reference evidence="7 8" key="1">
    <citation type="submission" date="2015-11" db="EMBL/GenBank/DDBJ databases">
        <title>Expanding the genomic diversity of Burkholderia species for the development of highly accurate diagnostics.</title>
        <authorList>
            <person name="Sahl J."/>
            <person name="Keim P."/>
            <person name="Wagner D."/>
        </authorList>
    </citation>
    <scope>NUCLEOTIDE SEQUENCE [LARGE SCALE GENOMIC DNA]</scope>
    <source>
        <strain evidence="7 8">MSMB2087WGS</strain>
    </source>
</reference>
<keyword evidence="5 6" id="KW-0472">Membrane</keyword>
<evidence type="ECO:0000256" key="6">
    <source>
        <dbReference type="SAM" id="Phobius"/>
    </source>
</evidence>
<protein>
    <recommendedName>
        <fullName evidence="9">Tellurium resistance protein TerC</fullName>
    </recommendedName>
</protein>
<name>A0A106QCF8_9BURK</name>
<comment type="subcellular location">
    <subcellularLocation>
        <location evidence="1">Membrane</location>
        <topology evidence="1">Multi-pass membrane protein</topology>
    </subcellularLocation>
</comment>
<dbReference type="PANTHER" id="PTHR30238">
    <property type="entry name" value="MEMBRANE BOUND PREDICTED REDOX MODULATOR"/>
    <property type="match status" value="1"/>
</dbReference>
<dbReference type="EMBL" id="LPHD01000049">
    <property type="protein sequence ID" value="KWA84328.1"/>
    <property type="molecule type" value="Genomic_DNA"/>
</dbReference>
<feature type="transmembrane region" description="Helical" evidence="6">
    <location>
        <begin position="114"/>
        <end position="142"/>
    </location>
</feature>
<feature type="transmembrane region" description="Helical" evidence="6">
    <location>
        <begin position="210"/>
        <end position="228"/>
    </location>
</feature>
<dbReference type="PANTHER" id="PTHR30238:SF4">
    <property type="entry name" value="SLL1022 PROTEIN"/>
    <property type="match status" value="1"/>
</dbReference>
<evidence type="ECO:0000256" key="2">
    <source>
        <dbReference type="ARBA" id="ARBA00007511"/>
    </source>
</evidence>
<keyword evidence="3 6" id="KW-0812">Transmembrane</keyword>
<evidence type="ECO:0000313" key="7">
    <source>
        <dbReference type="EMBL" id="KWA84328.1"/>
    </source>
</evidence>
<dbReference type="GO" id="GO:0016020">
    <property type="term" value="C:membrane"/>
    <property type="evidence" value="ECO:0007669"/>
    <property type="project" value="UniProtKB-SubCell"/>
</dbReference>
<feature type="transmembrane region" description="Helical" evidence="6">
    <location>
        <begin position="148"/>
        <end position="170"/>
    </location>
</feature>
<feature type="transmembrane region" description="Helical" evidence="6">
    <location>
        <begin position="6"/>
        <end position="28"/>
    </location>
</feature>
<evidence type="ECO:0000256" key="1">
    <source>
        <dbReference type="ARBA" id="ARBA00004141"/>
    </source>
</evidence>
<dbReference type="AlphaFoldDB" id="A0A106QCF8"/>
<comment type="similarity">
    <text evidence="2">Belongs to the TerC family.</text>
</comment>
<sequence>MHTVFITWDLHVILSSAINFGALAKLILIDLTLGVNNAVLIVPTCLSIPAAIRHRAMLFGTAGAIGLRALMLALASLLVGLPCVNLLAGAYLLYSGYRMLVVHDTAVANVKPHLSLYAAAVAVAVADMVMSVDNVLVLAAAAHALEGGMVYAIAAVCASIPVILFGSGLLAKVIHRLPVLVWCGGALLGYIGVALALADPLIIRKVSPGVVVMVPLFAAMAVVQAALMSRRRAAAA</sequence>
<evidence type="ECO:0000256" key="4">
    <source>
        <dbReference type="ARBA" id="ARBA00022989"/>
    </source>
</evidence>
<dbReference type="Proteomes" id="UP000060630">
    <property type="component" value="Unassembled WGS sequence"/>
</dbReference>
<dbReference type="Pfam" id="PF03741">
    <property type="entry name" value="TerC"/>
    <property type="match status" value="1"/>
</dbReference>
<evidence type="ECO:0000256" key="3">
    <source>
        <dbReference type="ARBA" id="ARBA00022692"/>
    </source>
</evidence>
<comment type="caution">
    <text evidence="7">The sequence shown here is derived from an EMBL/GenBank/DDBJ whole genome shotgun (WGS) entry which is preliminary data.</text>
</comment>
<accession>A0A106QCF8</accession>